<evidence type="ECO:0000259" key="1">
    <source>
        <dbReference type="Pfam" id="PF13460"/>
    </source>
</evidence>
<evidence type="ECO:0000313" key="3">
    <source>
        <dbReference type="Proteomes" id="UP001250858"/>
    </source>
</evidence>
<name>A0ABY9RTT1_9ACTN</name>
<proteinExistence type="predicted"/>
<reference evidence="2 3" key="1">
    <citation type="submission" date="2023-09" db="EMBL/GenBank/DDBJ databases">
        <title>Complete genome of Streptomyces roseicoloratus T14.</title>
        <authorList>
            <person name="Bashizi T."/>
            <person name="Kim M.-J."/>
            <person name="Lee G."/>
            <person name="Tagele S.B."/>
            <person name="Shin J.-H."/>
        </authorList>
    </citation>
    <scope>NUCLEOTIDE SEQUENCE [LARGE SCALE GENOMIC DNA]</scope>
    <source>
        <strain evidence="2 3">T14</strain>
    </source>
</reference>
<dbReference type="EMBL" id="CP133762">
    <property type="protein sequence ID" value="WMX45591.1"/>
    <property type="molecule type" value="Genomic_DNA"/>
</dbReference>
<protein>
    <submittedName>
        <fullName evidence="2">NAD(P)H-binding protein</fullName>
    </submittedName>
</protein>
<dbReference type="RefSeq" id="WP_309548560.1">
    <property type="nucleotide sequence ID" value="NZ_CP133762.1"/>
</dbReference>
<keyword evidence="3" id="KW-1185">Reference proteome</keyword>
<dbReference type="PANTHER" id="PTHR47129:SF1">
    <property type="entry name" value="NMRA-LIKE DOMAIN-CONTAINING PROTEIN"/>
    <property type="match status" value="1"/>
</dbReference>
<dbReference type="Pfam" id="PF13460">
    <property type="entry name" value="NAD_binding_10"/>
    <property type="match status" value="1"/>
</dbReference>
<dbReference type="Gene3D" id="3.40.50.720">
    <property type="entry name" value="NAD(P)-binding Rossmann-like Domain"/>
    <property type="match status" value="1"/>
</dbReference>
<dbReference type="Proteomes" id="UP001250858">
    <property type="component" value="Chromosome"/>
</dbReference>
<organism evidence="2 3">
    <name type="scientific">Streptomyces roseicoloratus</name>
    <dbReference type="NCBI Taxonomy" id="2508722"/>
    <lineage>
        <taxon>Bacteria</taxon>
        <taxon>Bacillati</taxon>
        <taxon>Actinomycetota</taxon>
        <taxon>Actinomycetes</taxon>
        <taxon>Kitasatosporales</taxon>
        <taxon>Streptomycetaceae</taxon>
        <taxon>Streptomyces</taxon>
    </lineage>
</organism>
<gene>
    <name evidence="2" type="ORF">RGF97_13030</name>
</gene>
<sequence>MSIVVTGATGQLGRLVVDALLATEPAGSVVAVVRDKAKAADLAERGVELRVADYSAPETLAGAFRAGDRVLLISGSEVGRRVPQHAAVITAAKAAGVTQLAYTGILGGPEADFVLAEEHKATERAILDSGLPYTFLRNGWYTENYTANLAPVLAHGAVVANAGEGRVASAARADYAAAAAAVLTGPLDEHLGRAYELSGDVSWSFAEYAAEVARLSGREIGYTSVPAAAHLEILVGAGVPQPFAEILVDVDEAVARGALAARGDDLSRLIGRPTTPIAETIAEALAGQAPATPAPAAS</sequence>
<feature type="domain" description="NAD(P)-binding" evidence="1">
    <location>
        <begin position="7"/>
        <end position="184"/>
    </location>
</feature>
<evidence type="ECO:0000313" key="2">
    <source>
        <dbReference type="EMBL" id="WMX45591.1"/>
    </source>
</evidence>
<dbReference type="SUPFAM" id="SSF51735">
    <property type="entry name" value="NAD(P)-binding Rossmann-fold domains"/>
    <property type="match status" value="1"/>
</dbReference>
<dbReference type="InterPro" id="IPR052718">
    <property type="entry name" value="NmrA-type_oxidoreductase"/>
</dbReference>
<dbReference type="Gene3D" id="3.90.25.10">
    <property type="entry name" value="UDP-galactose 4-epimerase, domain 1"/>
    <property type="match status" value="1"/>
</dbReference>
<accession>A0ABY9RTT1</accession>
<dbReference type="PANTHER" id="PTHR47129">
    <property type="entry name" value="QUINONE OXIDOREDUCTASE 2"/>
    <property type="match status" value="1"/>
</dbReference>
<dbReference type="InterPro" id="IPR016040">
    <property type="entry name" value="NAD(P)-bd_dom"/>
</dbReference>
<dbReference type="InterPro" id="IPR036291">
    <property type="entry name" value="NAD(P)-bd_dom_sf"/>
</dbReference>